<protein>
    <recommendedName>
        <fullName evidence="2">DUF3108 domain-containing protein</fullName>
    </recommendedName>
</protein>
<evidence type="ECO:0000313" key="1">
    <source>
        <dbReference type="EMBL" id="VAX04238.1"/>
    </source>
</evidence>
<proteinExistence type="predicted"/>
<accession>A0A3B1AY94</accession>
<sequence length="284" mass="32633">MTKVLAFIILFFAAAGISHAAENDKATQHIKLTYKAYWGGFVISKVYSSGHMSPTDYAVEVSYKVTGLATIFSNMENKVTARGKFASDGSLKPLSYTNQGRWGKYSFHNRTEFQKEDSKIISHEFAFKFKEDVEYIPIREEHKYGPDMVSFYLGLSLDEEAMKIGEKIMHQNIFGGFFLLDISYQCTENKRLKSKRSVYKGDVLVCEFRDKIVDGSFKRIKKKKKSQKKSRKKKNNTDTMEPIPLEIWYGKVDGLDNMIPVYSEFSIGWGKVRVYLAEIEVTTE</sequence>
<reference evidence="1" key="1">
    <citation type="submission" date="2018-06" db="EMBL/GenBank/DDBJ databases">
        <authorList>
            <person name="Zhirakovskaya E."/>
        </authorList>
    </citation>
    <scope>NUCLEOTIDE SEQUENCE</scope>
</reference>
<organism evidence="1">
    <name type="scientific">hydrothermal vent metagenome</name>
    <dbReference type="NCBI Taxonomy" id="652676"/>
    <lineage>
        <taxon>unclassified sequences</taxon>
        <taxon>metagenomes</taxon>
        <taxon>ecological metagenomes</taxon>
    </lineage>
</organism>
<dbReference type="AlphaFoldDB" id="A0A3B1AY94"/>
<gene>
    <name evidence="1" type="ORF">MNBD_ALPHA03-2079</name>
</gene>
<name>A0A3B1AY94_9ZZZZ</name>
<evidence type="ECO:0008006" key="2">
    <source>
        <dbReference type="Google" id="ProtNLM"/>
    </source>
</evidence>
<dbReference type="EMBL" id="UOFW01000082">
    <property type="protein sequence ID" value="VAX04238.1"/>
    <property type="molecule type" value="Genomic_DNA"/>
</dbReference>